<evidence type="ECO:0000313" key="1">
    <source>
        <dbReference type="EMBL" id="BDS14444.1"/>
    </source>
</evidence>
<dbReference type="AlphaFoldDB" id="A0A915YJP4"/>
<dbReference type="Proteomes" id="UP001060919">
    <property type="component" value="Chromosome"/>
</dbReference>
<evidence type="ECO:0008006" key="3">
    <source>
        <dbReference type="Google" id="ProtNLM"/>
    </source>
</evidence>
<organism evidence="1 2">
    <name type="scientific">Aureispira anguillae</name>
    <dbReference type="NCBI Taxonomy" id="2864201"/>
    <lineage>
        <taxon>Bacteria</taxon>
        <taxon>Pseudomonadati</taxon>
        <taxon>Bacteroidota</taxon>
        <taxon>Saprospiria</taxon>
        <taxon>Saprospirales</taxon>
        <taxon>Saprospiraceae</taxon>
        <taxon>Aureispira</taxon>
    </lineage>
</organism>
<dbReference type="RefSeq" id="WP_264789659.1">
    <property type="nucleotide sequence ID" value="NZ_AP026867.1"/>
</dbReference>
<dbReference type="EMBL" id="AP026867">
    <property type="protein sequence ID" value="BDS14444.1"/>
    <property type="molecule type" value="Genomic_DNA"/>
</dbReference>
<proteinExistence type="predicted"/>
<reference evidence="1" key="1">
    <citation type="submission" date="2022-09" db="EMBL/GenBank/DDBJ databases">
        <title>Aureispira anguillicida sp. nov., isolated from Leptocephalus of Japanese eel Anguilla japonica.</title>
        <authorList>
            <person name="Yuasa K."/>
            <person name="Mekata T."/>
            <person name="Ikunari K."/>
        </authorList>
    </citation>
    <scope>NUCLEOTIDE SEQUENCE</scope>
    <source>
        <strain evidence="1">EL160426</strain>
    </source>
</reference>
<gene>
    <name evidence="1" type="ORF">AsAng_0052240</name>
</gene>
<evidence type="ECO:0000313" key="2">
    <source>
        <dbReference type="Proteomes" id="UP001060919"/>
    </source>
</evidence>
<name>A0A915YJP4_9BACT</name>
<protein>
    <recommendedName>
        <fullName evidence="3">Lipoprotein</fullName>
    </recommendedName>
</protein>
<accession>A0A915YJP4</accession>
<dbReference type="PROSITE" id="PS51257">
    <property type="entry name" value="PROKAR_LIPOPROTEIN"/>
    <property type="match status" value="1"/>
</dbReference>
<dbReference type="KEGG" id="aup:AsAng_0052240"/>
<keyword evidence="2" id="KW-1185">Reference proteome</keyword>
<sequence length="198" mass="23035">MKSLRSKFLFFGLFLVIALAALVISCEKEPPLPSEVTQNHQTSKVTLRHYLLPKGFGEKTLESQASIIEGLNSSDEKKFEKNLVIALYLKKIGKYDAINNKLKNGQTFLTPSLKQYLSASEITELARFSKNSLQIEETIKSRGACTPWWHYYYWNSNGPNCLNPATMWCCEWKGRWRSCWDFNGSYVQREHKYWNTCW</sequence>